<dbReference type="GO" id="GO:0006508">
    <property type="term" value="P:proteolysis"/>
    <property type="evidence" value="ECO:0007669"/>
    <property type="project" value="InterPro"/>
</dbReference>
<organism evidence="2 3">
    <name type="scientific">Chryseobacterium gambrini</name>
    <dbReference type="NCBI Taxonomy" id="373672"/>
    <lineage>
        <taxon>Bacteria</taxon>
        <taxon>Pseudomonadati</taxon>
        <taxon>Bacteroidota</taxon>
        <taxon>Flavobacteriia</taxon>
        <taxon>Flavobacteriales</taxon>
        <taxon>Weeksellaceae</taxon>
        <taxon>Chryseobacterium group</taxon>
        <taxon>Chryseobacterium</taxon>
    </lineage>
</organism>
<name>A0A1N7Q0B9_9FLAO</name>
<sequence length="338" mass="37513">MPANIDDYAVIVGVNHYAELATLKGPDKDAKRFHNWVVDEKGGYVPPDNCYLVLSEKDSLLPIQYTIDQCFGKINSRTKRRKGRRLYFYFSGHGLGLSWNDTALVLPQWDTFFRNHALSSGDYRTTLIESGIFSEIFFFFDCCRNRKVAVNGAPPSFGNVMPAATAGACRSYVYSASEFTNQAYEALIQSESGSLQEDGIRGIFTESLLRGLRGAAEKDGKITSLSLANHLERDLPKIAAQTKKVQVPNIQGDHADTTIIDGLTVNITNVQITFTVSGKKAILEDSDLNVLKEGISDVNEPWIIPLSKGLYTIYYENEQSDAKPIRIDGTIKTLSYGI</sequence>
<feature type="domain" description="Peptidase C14 caspase" evidence="1">
    <location>
        <begin position="8"/>
        <end position="252"/>
    </location>
</feature>
<dbReference type="Proteomes" id="UP000185781">
    <property type="component" value="Unassembled WGS sequence"/>
</dbReference>
<gene>
    <name evidence="2" type="ORF">SAMN05421785_10886</name>
</gene>
<accession>A0A1N7Q0B9</accession>
<proteinExistence type="predicted"/>
<dbReference type="RefSeq" id="WP_076394336.1">
    <property type="nucleotide sequence ID" value="NZ_FTOV01000008.1"/>
</dbReference>
<dbReference type="EMBL" id="FTOV01000008">
    <property type="protein sequence ID" value="SIT16276.1"/>
    <property type="molecule type" value="Genomic_DNA"/>
</dbReference>
<evidence type="ECO:0000259" key="1">
    <source>
        <dbReference type="Pfam" id="PF00656"/>
    </source>
</evidence>
<evidence type="ECO:0000313" key="3">
    <source>
        <dbReference type="Proteomes" id="UP000185781"/>
    </source>
</evidence>
<dbReference type="Gene3D" id="3.40.50.1460">
    <property type="match status" value="1"/>
</dbReference>
<reference evidence="2 3" key="1">
    <citation type="submission" date="2017-01" db="EMBL/GenBank/DDBJ databases">
        <authorList>
            <person name="Mah S.A."/>
            <person name="Swanson W.J."/>
            <person name="Moy G.W."/>
            <person name="Vacquier V.D."/>
        </authorList>
    </citation>
    <scope>NUCLEOTIDE SEQUENCE [LARGE SCALE GENOMIC DNA]</scope>
    <source>
        <strain evidence="2 3">DSM 18014</strain>
    </source>
</reference>
<dbReference type="OrthoDB" id="8447555at2"/>
<dbReference type="GO" id="GO:0004197">
    <property type="term" value="F:cysteine-type endopeptidase activity"/>
    <property type="evidence" value="ECO:0007669"/>
    <property type="project" value="InterPro"/>
</dbReference>
<evidence type="ECO:0000313" key="2">
    <source>
        <dbReference type="EMBL" id="SIT16276.1"/>
    </source>
</evidence>
<dbReference type="AlphaFoldDB" id="A0A1N7Q0B9"/>
<dbReference type="Pfam" id="PF00656">
    <property type="entry name" value="Peptidase_C14"/>
    <property type="match status" value="1"/>
</dbReference>
<dbReference type="InterPro" id="IPR011600">
    <property type="entry name" value="Pept_C14_caspase"/>
</dbReference>
<dbReference type="STRING" id="373672.SAMN05421785_10886"/>
<protein>
    <submittedName>
        <fullName evidence="2">Caspase domain-containing protein</fullName>
    </submittedName>
</protein>